<gene>
    <name evidence="4" type="primary">LOC113855137</name>
</gene>
<feature type="region of interest" description="Disordered" evidence="1">
    <location>
        <begin position="253"/>
        <end position="279"/>
    </location>
</feature>
<organism evidence="3 4">
    <name type="scientific">Abrus precatorius</name>
    <name type="common">Indian licorice</name>
    <name type="synonym">Glycine abrus</name>
    <dbReference type="NCBI Taxonomy" id="3816"/>
    <lineage>
        <taxon>Eukaryota</taxon>
        <taxon>Viridiplantae</taxon>
        <taxon>Streptophyta</taxon>
        <taxon>Embryophyta</taxon>
        <taxon>Tracheophyta</taxon>
        <taxon>Spermatophyta</taxon>
        <taxon>Magnoliopsida</taxon>
        <taxon>eudicotyledons</taxon>
        <taxon>Gunneridae</taxon>
        <taxon>Pentapetalae</taxon>
        <taxon>rosids</taxon>
        <taxon>fabids</taxon>
        <taxon>Fabales</taxon>
        <taxon>Fabaceae</taxon>
        <taxon>Papilionoideae</taxon>
        <taxon>50 kb inversion clade</taxon>
        <taxon>NPAAA clade</taxon>
        <taxon>indigoferoid/millettioid clade</taxon>
        <taxon>Abreae</taxon>
        <taxon>Abrus</taxon>
    </lineage>
</organism>
<feature type="compositionally biased region" description="Basic and acidic residues" evidence="1">
    <location>
        <begin position="1"/>
        <end position="18"/>
    </location>
</feature>
<evidence type="ECO:0000256" key="1">
    <source>
        <dbReference type="SAM" id="MobiDB-lite"/>
    </source>
</evidence>
<dbReference type="PANTHER" id="PTHR37610:SF55">
    <property type="entry name" value="RETROTRANSPOSON COPIA-LIKE N-TERMINAL DOMAIN-CONTAINING PROTEIN"/>
    <property type="match status" value="1"/>
</dbReference>
<protein>
    <submittedName>
        <fullName evidence="4">Uncharacterized protein LOC113855137</fullName>
    </submittedName>
</protein>
<sequence length="334" mass="38056">MAAPEKSIKENVSSKDEDQSQNPTSPYYLHPGENPASIISDPQLNGVNYHSWSKNFKRALLSKNKYKFVDGSIKEPDKKDPLWDAWERCNNTIVSWIIKTLPPEIAQSVIYIDNAQELWEDFKDRFSKGDHFRVSDLLQDLHSIRQGDRGISTYYTNLKTLWEELEVLRPLPSCTCSIKCSCDLMKTVKKYKDYEYVICFLKGLNDQYSHVRSQILMMEELPLIKKAFPLLIQQERQHVGAIESRVLATATDPNFGWRGSSTGRGGNQGSRGRGRSNSRGVNGGNIKVCSFCGKERHTVETCYCKHGFPPNFKFKNRSTNPSVNSLTSEQNNNS</sequence>
<reference evidence="4" key="2">
    <citation type="submission" date="2025-08" db="UniProtKB">
        <authorList>
            <consortium name="RefSeq"/>
        </authorList>
    </citation>
    <scope>IDENTIFICATION</scope>
    <source>
        <tissue evidence="4">Young leaves</tissue>
    </source>
</reference>
<reference evidence="3" key="1">
    <citation type="journal article" date="2019" name="Toxins">
        <title>Detection of Abrin-Like and Prepropulchellin-Like Toxin Genes and Transcripts Using Whole Genome Sequencing and Full-Length Transcript Sequencing of Abrus precatorius.</title>
        <authorList>
            <person name="Hovde B.T."/>
            <person name="Daligault H.E."/>
            <person name="Hanschen E.R."/>
            <person name="Kunde Y.A."/>
            <person name="Johnson M.B."/>
            <person name="Starkenburg S.R."/>
            <person name="Johnson S.L."/>
        </authorList>
    </citation>
    <scope>NUCLEOTIDE SEQUENCE [LARGE SCALE GENOMIC DNA]</scope>
</reference>
<dbReference type="Proteomes" id="UP000694853">
    <property type="component" value="Unplaced"/>
</dbReference>
<evidence type="ECO:0000313" key="3">
    <source>
        <dbReference type="Proteomes" id="UP000694853"/>
    </source>
</evidence>
<dbReference type="OrthoDB" id="1408296at2759"/>
<dbReference type="KEGG" id="aprc:113855137"/>
<dbReference type="AlphaFoldDB" id="A0A8B8KFA8"/>
<dbReference type="GeneID" id="113855137"/>
<feature type="region of interest" description="Disordered" evidence="1">
    <location>
        <begin position="1"/>
        <end position="32"/>
    </location>
</feature>
<evidence type="ECO:0000259" key="2">
    <source>
        <dbReference type="Pfam" id="PF14244"/>
    </source>
</evidence>
<accession>A0A8B8KFA8</accession>
<feature type="domain" description="Retrotransposon Copia-like N-terminal" evidence="2">
    <location>
        <begin position="30"/>
        <end position="77"/>
    </location>
</feature>
<dbReference type="PANTHER" id="PTHR37610">
    <property type="entry name" value="CCHC-TYPE DOMAIN-CONTAINING PROTEIN"/>
    <property type="match status" value="1"/>
</dbReference>
<evidence type="ECO:0000313" key="4">
    <source>
        <dbReference type="RefSeq" id="XP_027342441.1"/>
    </source>
</evidence>
<dbReference type="Pfam" id="PF14244">
    <property type="entry name" value="Retrotran_gag_3"/>
    <property type="match status" value="1"/>
</dbReference>
<dbReference type="RefSeq" id="XP_027342441.1">
    <property type="nucleotide sequence ID" value="XM_027486640.1"/>
</dbReference>
<name>A0A8B8KFA8_ABRPR</name>
<proteinExistence type="predicted"/>
<keyword evidence="3" id="KW-1185">Reference proteome</keyword>
<dbReference type="InterPro" id="IPR029472">
    <property type="entry name" value="Copia-like_N"/>
</dbReference>
<feature type="compositionally biased region" description="Gly residues" evidence="1">
    <location>
        <begin position="262"/>
        <end position="271"/>
    </location>
</feature>